<evidence type="ECO:0000313" key="3">
    <source>
        <dbReference type="Proteomes" id="UP000005566"/>
    </source>
</evidence>
<feature type="transmembrane region" description="Helical" evidence="1">
    <location>
        <begin position="6"/>
        <end position="25"/>
    </location>
</feature>
<dbReference type="EMBL" id="AHKF01000004">
    <property type="protein sequence ID" value="EIA10513.1"/>
    <property type="molecule type" value="Genomic_DNA"/>
</dbReference>
<keyword evidence="1" id="KW-0812">Transmembrane</keyword>
<evidence type="ECO:0000256" key="1">
    <source>
        <dbReference type="SAM" id="Phobius"/>
    </source>
</evidence>
<proteinExistence type="predicted"/>
<protein>
    <recommendedName>
        <fullName evidence="4">YhhN-like protein</fullName>
    </recommendedName>
</protein>
<evidence type="ECO:0008006" key="4">
    <source>
        <dbReference type="Google" id="ProtNLM"/>
    </source>
</evidence>
<keyword evidence="3" id="KW-1185">Reference proteome</keyword>
<gene>
    <name evidence="2" type="ORF">HJ01_00019</name>
</gene>
<organism evidence="2 3">
    <name type="scientific">Flavobacterium frigoris (strain PS1)</name>
    <dbReference type="NCBI Taxonomy" id="1086011"/>
    <lineage>
        <taxon>Bacteria</taxon>
        <taxon>Pseudomonadati</taxon>
        <taxon>Bacteroidota</taxon>
        <taxon>Flavobacteriia</taxon>
        <taxon>Flavobacteriales</taxon>
        <taxon>Flavobacteriaceae</taxon>
        <taxon>Flavobacterium</taxon>
    </lineage>
</organism>
<evidence type="ECO:0000313" key="2">
    <source>
        <dbReference type="EMBL" id="EIA10513.1"/>
    </source>
</evidence>
<feature type="transmembrane region" description="Helical" evidence="1">
    <location>
        <begin position="37"/>
        <end position="57"/>
    </location>
</feature>
<comment type="caution">
    <text evidence="2">The sequence shown here is derived from an EMBL/GenBank/DDBJ whole genome shotgun (WGS) entry which is preliminary data.</text>
</comment>
<accession>H7FLH1</accession>
<dbReference type="Proteomes" id="UP000005566">
    <property type="component" value="Unassembled WGS sequence"/>
</dbReference>
<feature type="transmembrane region" description="Helical" evidence="1">
    <location>
        <begin position="63"/>
        <end position="80"/>
    </location>
</feature>
<feature type="transmembrane region" description="Helical" evidence="1">
    <location>
        <begin position="92"/>
        <end position="110"/>
    </location>
</feature>
<dbReference type="STRING" id="1086011.HJ01_00019"/>
<name>H7FLH1_FLAFP</name>
<keyword evidence="1" id="KW-1133">Transmembrane helix</keyword>
<dbReference type="AlphaFoldDB" id="H7FLH1"/>
<reference evidence="2 3" key="1">
    <citation type="journal article" date="2014" name="Acta Crystallogr. D">
        <title>Structure-based characterization and antifreeze properties of a hyperactive ice-binding protein from the Antarctic bacterium Flavobacterium frigoris PS1.</title>
        <authorList>
            <person name="Do H."/>
            <person name="Kim S.J."/>
            <person name="Kim H.J."/>
            <person name="Lee J.H."/>
        </authorList>
    </citation>
    <scope>NUCLEOTIDE SEQUENCE [LARGE SCALE GENOMIC DNA]</scope>
    <source>
        <strain evidence="2 3">PS1</strain>
    </source>
</reference>
<dbReference type="PATRIC" id="fig|1086011.3.peg.17"/>
<keyword evidence="1" id="KW-0472">Membrane</keyword>
<feature type="transmembrane region" description="Helical" evidence="1">
    <location>
        <begin position="116"/>
        <end position="136"/>
    </location>
</feature>
<feature type="transmembrane region" description="Helical" evidence="1">
    <location>
        <begin position="148"/>
        <end position="170"/>
    </location>
</feature>
<dbReference type="eggNOG" id="ENOG5032RK2">
    <property type="taxonomic scope" value="Bacteria"/>
</dbReference>
<sequence>MSYIWDLLANIGCFLLFVNFILFSLKFMIQGRAFKIFTIYLLIILVVQLPSFFLQSLNINNLFLSHFYFLGQFIVLSLFYKSLFTNSLQKKIINIGFICCFFILGIQYSLDTSLLFKFNLFEIFLTSFLLVIYSVFHFYNMLSGKKEFYYLNIGIMLYLFGSTILFFVGNLTALMSAEMSKITWVTNALLYVIYQLFIAFEWYKTFSKKEQLTIE</sequence>
<feature type="transmembrane region" description="Helical" evidence="1">
    <location>
        <begin position="182"/>
        <end position="203"/>
    </location>
</feature>